<dbReference type="InterPro" id="IPR051604">
    <property type="entry name" value="Ergot_Alk_Oxidoreductase"/>
</dbReference>
<dbReference type="Gene3D" id="3.90.25.10">
    <property type="entry name" value="UDP-galactose 4-epimerase, domain 1"/>
    <property type="match status" value="1"/>
</dbReference>
<dbReference type="Proteomes" id="UP001501588">
    <property type="component" value="Unassembled WGS sequence"/>
</dbReference>
<dbReference type="InterPro" id="IPR016040">
    <property type="entry name" value="NAD(P)-bd_dom"/>
</dbReference>
<dbReference type="PANTHER" id="PTHR43162">
    <property type="match status" value="1"/>
</dbReference>
<dbReference type="CDD" id="cd05269">
    <property type="entry name" value="TMR_SDR_a"/>
    <property type="match status" value="1"/>
</dbReference>
<sequence length="282" mass="31218">MSTILLTGASGTLGREIAKRLAGSGAPARLALRDPYRLVEGAGALERVRFDFHDPSGFPEALRGVDRVFLLRPPRLADIRRDFDPFLLAMLQADVERVVFLSVRGAERNPLLPHRRIEKLLERSGLAWTHLRPNDWMQNFATVHRDDIRRGELWAPAGRGRTSFVDARDVAEAAAEVLTGQGHERRAYPLTGAEELDLYEAAAVLSETIGRPVAYRNPGVLAFLRHVRATGRPLSLGLVMTGVYTIARLGLASGTTPDLRRLIGRPPTTLRAFAEDHAAVWR</sequence>
<dbReference type="PANTHER" id="PTHR43162:SF1">
    <property type="entry name" value="PRESTALK A DIFFERENTIATION PROTEIN A"/>
    <property type="match status" value="1"/>
</dbReference>
<gene>
    <name evidence="2" type="ORF">GCM10009416_04510</name>
</gene>
<dbReference type="SUPFAM" id="SSF51735">
    <property type="entry name" value="NAD(P)-binding Rossmann-fold domains"/>
    <property type="match status" value="1"/>
</dbReference>
<organism evidence="2 3">
    <name type="scientific">Craurococcus roseus</name>
    <dbReference type="NCBI Taxonomy" id="77585"/>
    <lineage>
        <taxon>Bacteria</taxon>
        <taxon>Pseudomonadati</taxon>
        <taxon>Pseudomonadota</taxon>
        <taxon>Alphaproteobacteria</taxon>
        <taxon>Acetobacterales</taxon>
        <taxon>Acetobacteraceae</taxon>
        <taxon>Craurococcus</taxon>
    </lineage>
</organism>
<dbReference type="EMBL" id="BAAAFZ010000007">
    <property type="protein sequence ID" value="GAA0569266.1"/>
    <property type="molecule type" value="Genomic_DNA"/>
</dbReference>
<evidence type="ECO:0000313" key="2">
    <source>
        <dbReference type="EMBL" id="GAA0569266.1"/>
    </source>
</evidence>
<dbReference type="RefSeq" id="WP_343893512.1">
    <property type="nucleotide sequence ID" value="NZ_BAAAFZ010000007.1"/>
</dbReference>
<dbReference type="Pfam" id="PF13460">
    <property type="entry name" value="NAD_binding_10"/>
    <property type="match status" value="1"/>
</dbReference>
<feature type="domain" description="NAD(P)-binding" evidence="1">
    <location>
        <begin position="8"/>
        <end position="179"/>
    </location>
</feature>
<evidence type="ECO:0000313" key="3">
    <source>
        <dbReference type="Proteomes" id="UP001501588"/>
    </source>
</evidence>
<proteinExistence type="predicted"/>
<name>A0ABN1ELM0_9PROT</name>
<evidence type="ECO:0000259" key="1">
    <source>
        <dbReference type="Pfam" id="PF13460"/>
    </source>
</evidence>
<comment type="caution">
    <text evidence="2">The sequence shown here is derived from an EMBL/GenBank/DDBJ whole genome shotgun (WGS) entry which is preliminary data.</text>
</comment>
<keyword evidence="3" id="KW-1185">Reference proteome</keyword>
<accession>A0ABN1ELM0</accession>
<protein>
    <submittedName>
        <fullName evidence="2">SDR family oxidoreductase</fullName>
    </submittedName>
</protein>
<dbReference type="InterPro" id="IPR036291">
    <property type="entry name" value="NAD(P)-bd_dom_sf"/>
</dbReference>
<dbReference type="Gene3D" id="3.40.50.720">
    <property type="entry name" value="NAD(P)-binding Rossmann-like Domain"/>
    <property type="match status" value="1"/>
</dbReference>
<reference evidence="2 3" key="1">
    <citation type="journal article" date="2019" name="Int. J. Syst. Evol. Microbiol.">
        <title>The Global Catalogue of Microorganisms (GCM) 10K type strain sequencing project: providing services to taxonomists for standard genome sequencing and annotation.</title>
        <authorList>
            <consortium name="The Broad Institute Genomics Platform"/>
            <consortium name="The Broad Institute Genome Sequencing Center for Infectious Disease"/>
            <person name="Wu L."/>
            <person name="Ma J."/>
        </authorList>
    </citation>
    <scope>NUCLEOTIDE SEQUENCE [LARGE SCALE GENOMIC DNA]</scope>
    <source>
        <strain evidence="2 3">JCM 9933</strain>
    </source>
</reference>